<comment type="caution">
    <text evidence="2">The sequence shown here is derived from an EMBL/GenBank/DDBJ whole genome shotgun (WGS) entry which is preliminary data.</text>
</comment>
<sequence>MRSTLTSHKMEVDGNTHRSQLPQPRKFTTSVNCLSEVSESQSNIRNKQSFTPLPTNSKHKIMLNQSEPEPKRRTLVERAGEITSNKAPAMSGTRQNIKSTSLTRSVRSPDDLCTGESLLKSLRQTDVNFYPKLDFYWHTFLLLWLSTNPSLN</sequence>
<gene>
    <name evidence="2" type="ORF">GcM1_225032</name>
</gene>
<dbReference type="AlphaFoldDB" id="A0A420IQ30"/>
<evidence type="ECO:0000313" key="2">
    <source>
        <dbReference type="EMBL" id="RKF76669.1"/>
    </source>
</evidence>
<feature type="region of interest" description="Disordered" evidence="1">
    <location>
        <begin position="39"/>
        <end position="58"/>
    </location>
</feature>
<organism evidence="2 3">
    <name type="scientific">Golovinomyces cichoracearum</name>
    <dbReference type="NCBI Taxonomy" id="62708"/>
    <lineage>
        <taxon>Eukaryota</taxon>
        <taxon>Fungi</taxon>
        <taxon>Dikarya</taxon>
        <taxon>Ascomycota</taxon>
        <taxon>Pezizomycotina</taxon>
        <taxon>Leotiomycetes</taxon>
        <taxon>Erysiphales</taxon>
        <taxon>Erysiphaceae</taxon>
        <taxon>Golovinomyces</taxon>
    </lineage>
</organism>
<evidence type="ECO:0000313" key="3">
    <source>
        <dbReference type="Proteomes" id="UP000285326"/>
    </source>
</evidence>
<feature type="region of interest" description="Disordered" evidence="1">
    <location>
        <begin position="1"/>
        <end position="23"/>
    </location>
</feature>
<accession>A0A420IQ30</accession>
<evidence type="ECO:0000256" key="1">
    <source>
        <dbReference type="SAM" id="MobiDB-lite"/>
    </source>
</evidence>
<dbReference type="Proteomes" id="UP000285326">
    <property type="component" value="Unassembled WGS sequence"/>
</dbReference>
<dbReference type="EMBL" id="MCBS01022556">
    <property type="protein sequence ID" value="RKF76669.1"/>
    <property type="molecule type" value="Genomic_DNA"/>
</dbReference>
<proteinExistence type="predicted"/>
<feature type="region of interest" description="Disordered" evidence="1">
    <location>
        <begin position="81"/>
        <end position="108"/>
    </location>
</feature>
<protein>
    <submittedName>
        <fullName evidence="2">Putative minus-end-directed microtubule motor</fullName>
    </submittedName>
</protein>
<feature type="compositionally biased region" description="Polar residues" evidence="1">
    <location>
        <begin position="82"/>
        <end position="106"/>
    </location>
</feature>
<reference evidence="2 3" key="1">
    <citation type="journal article" date="2018" name="BMC Genomics">
        <title>Comparative genome analyses reveal sequence features reflecting distinct modes of host-adaptation between dicot and monocot powdery mildew.</title>
        <authorList>
            <person name="Wu Y."/>
            <person name="Ma X."/>
            <person name="Pan Z."/>
            <person name="Kale S.D."/>
            <person name="Song Y."/>
            <person name="King H."/>
            <person name="Zhang Q."/>
            <person name="Presley C."/>
            <person name="Deng X."/>
            <person name="Wei C.I."/>
            <person name="Xiao S."/>
        </authorList>
    </citation>
    <scope>NUCLEOTIDE SEQUENCE [LARGE SCALE GENOMIC DNA]</scope>
    <source>
        <strain evidence="2">UMSG1</strain>
    </source>
</reference>
<feature type="compositionally biased region" description="Polar residues" evidence="1">
    <location>
        <begin position="39"/>
        <end position="56"/>
    </location>
</feature>
<name>A0A420IQ30_9PEZI</name>